<keyword evidence="8" id="KW-0443">Lipid metabolism</keyword>
<evidence type="ECO:0000256" key="8">
    <source>
        <dbReference type="ARBA" id="ARBA00023098"/>
    </source>
</evidence>
<comment type="subcellular location">
    <subcellularLocation>
        <location evidence="1">Membrane</location>
    </subcellularLocation>
</comment>
<evidence type="ECO:0000256" key="9">
    <source>
        <dbReference type="ARBA" id="ARBA00023136"/>
    </source>
</evidence>
<evidence type="ECO:0000256" key="1">
    <source>
        <dbReference type="ARBA" id="ARBA00004370"/>
    </source>
</evidence>
<proteinExistence type="inferred from homology"/>
<evidence type="ECO:0000256" key="13">
    <source>
        <dbReference type="SAM" id="Phobius"/>
    </source>
</evidence>
<comment type="caution">
    <text evidence="15">The sequence shown here is derived from an EMBL/GenBank/DDBJ whole genome shotgun (WGS) entry which is preliminary data.</text>
</comment>
<comment type="pathway">
    <text evidence="2">Lipid metabolism.</text>
</comment>
<protein>
    <submittedName>
        <fullName evidence="15">Lysophospholipid acyltransferase LPEAT1</fullName>
    </submittedName>
</protein>
<dbReference type="InterPro" id="IPR002123">
    <property type="entry name" value="Plipid/glycerol_acylTrfase"/>
</dbReference>
<evidence type="ECO:0000313" key="16">
    <source>
        <dbReference type="Proteomes" id="UP000247409"/>
    </source>
</evidence>
<gene>
    <name evidence="15" type="ORF">BWQ96_08744</name>
</gene>
<accession>A0A2V3IHH7</accession>
<evidence type="ECO:0000256" key="11">
    <source>
        <dbReference type="ARBA" id="ARBA00023264"/>
    </source>
</evidence>
<evidence type="ECO:0000313" key="15">
    <source>
        <dbReference type="EMBL" id="PXF41541.1"/>
    </source>
</evidence>
<keyword evidence="12 15" id="KW-0012">Acyltransferase</keyword>
<dbReference type="OrthoDB" id="272512at2759"/>
<evidence type="ECO:0000256" key="10">
    <source>
        <dbReference type="ARBA" id="ARBA00023209"/>
    </source>
</evidence>
<evidence type="ECO:0000256" key="7">
    <source>
        <dbReference type="ARBA" id="ARBA00022989"/>
    </source>
</evidence>
<dbReference type="AlphaFoldDB" id="A0A2V3IHH7"/>
<evidence type="ECO:0000259" key="14">
    <source>
        <dbReference type="SMART" id="SM00563"/>
    </source>
</evidence>
<dbReference type="InterPro" id="IPR045252">
    <property type="entry name" value="LPCAT1-like"/>
</dbReference>
<evidence type="ECO:0000256" key="5">
    <source>
        <dbReference type="ARBA" id="ARBA00022679"/>
    </source>
</evidence>
<dbReference type="EMBL" id="NBIV01000210">
    <property type="protein sequence ID" value="PXF41541.1"/>
    <property type="molecule type" value="Genomic_DNA"/>
</dbReference>
<dbReference type="PANTHER" id="PTHR23063">
    <property type="entry name" value="PHOSPHOLIPID ACYLTRANSFERASE"/>
    <property type="match status" value="1"/>
</dbReference>
<feature type="domain" description="Phospholipid/glycerol acyltransferase" evidence="14">
    <location>
        <begin position="139"/>
        <end position="253"/>
    </location>
</feature>
<dbReference type="GO" id="GO:0008654">
    <property type="term" value="P:phospholipid biosynthetic process"/>
    <property type="evidence" value="ECO:0007669"/>
    <property type="project" value="UniProtKB-KW"/>
</dbReference>
<keyword evidence="16" id="KW-1185">Reference proteome</keyword>
<keyword evidence="4" id="KW-0444">Lipid biosynthesis</keyword>
<keyword evidence="6 13" id="KW-0812">Transmembrane</keyword>
<evidence type="ECO:0000256" key="2">
    <source>
        <dbReference type="ARBA" id="ARBA00005189"/>
    </source>
</evidence>
<keyword evidence="7 13" id="KW-1133">Transmembrane helix</keyword>
<dbReference type="CDD" id="cd07991">
    <property type="entry name" value="LPLAT_LPCAT1-like"/>
    <property type="match status" value="1"/>
</dbReference>
<dbReference type="Pfam" id="PF01553">
    <property type="entry name" value="Acyltransferase"/>
    <property type="match status" value="1"/>
</dbReference>
<keyword evidence="9 13" id="KW-0472">Membrane</keyword>
<dbReference type="PANTHER" id="PTHR23063:SF52">
    <property type="entry name" value="LYSOPHOSPHATIDYLCHOLINE ACYLTRANSFERASE"/>
    <property type="match status" value="1"/>
</dbReference>
<dbReference type="GO" id="GO:0008374">
    <property type="term" value="F:O-acyltransferase activity"/>
    <property type="evidence" value="ECO:0007669"/>
    <property type="project" value="InterPro"/>
</dbReference>
<keyword evidence="10" id="KW-0594">Phospholipid biosynthesis</keyword>
<dbReference type="GO" id="GO:0016020">
    <property type="term" value="C:membrane"/>
    <property type="evidence" value="ECO:0007669"/>
    <property type="project" value="UniProtKB-SubCell"/>
</dbReference>
<dbReference type="Proteomes" id="UP000247409">
    <property type="component" value="Unassembled WGS sequence"/>
</dbReference>
<name>A0A2V3IHH7_9FLOR</name>
<evidence type="ECO:0000256" key="4">
    <source>
        <dbReference type="ARBA" id="ARBA00022516"/>
    </source>
</evidence>
<dbReference type="STRING" id="448386.A0A2V3IHH7"/>
<dbReference type="SUPFAM" id="SSF69593">
    <property type="entry name" value="Glycerol-3-phosphate (1)-acyltransferase"/>
    <property type="match status" value="1"/>
</dbReference>
<evidence type="ECO:0000256" key="12">
    <source>
        <dbReference type="ARBA" id="ARBA00023315"/>
    </source>
</evidence>
<feature type="transmembrane region" description="Helical" evidence="13">
    <location>
        <begin position="47"/>
        <end position="75"/>
    </location>
</feature>
<evidence type="ECO:0000256" key="3">
    <source>
        <dbReference type="ARBA" id="ARBA00008655"/>
    </source>
</evidence>
<dbReference type="SMART" id="SM00563">
    <property type="entry name" value="PlsC"/>
    <property type="match status" value="1"/>
</dbReference>
<organism evidence="15 16">
    <name type="scientific">Gracilariopsis chorda</name>
    <dbReference type="NCBI Taxonomy" id="448386"/>
    <lineage>
        <taxon>Eukaryota</taxon>
        <taxon>Rhodophyta</taxon>
        <taxon>Florideophyceae</taxon>
        <taxon>Rhodymeniophycidae</taxon>
        <taxon>Gracilariales</taxon>
        <taxon>Gracilariaceae</taxon>
        <taxon>Gracilariopsis</taxon>
    </lineage>
</organism>
<evidence type="ECO:0000256" key="6">
    <source>
        <dbReference type="ARBA" id="ARBA00022692"/>
    </source>
</evidence>
<sequence length="366" mass="41053">MQDSETTNEEENATFIAEHGRLLRPVSHSAFDPFRRHSSKPPLLIDLLIKFSAIILIPLRLSVALISIFLSYIVVRLFGPVVTNHSLTHFEPTVLPRWRRALVEAATKFLGRALLFSLGFWTVEGTDHPEYDHRKAQKATILTNHSSLADPCLLAYLYAPAFVAKSNVWKIPGVGRVGAAQHAFYIDRLNNGGISVTQAISDRQRIVDSSSSDIPPVAIFPEGTTTNGKHMLAFRTGAFVAGLPVAPVLIRYEYTWFSPTYESIRTRPYLMGILSQPWNRVRYYRLPIYYPSEAEKKDPVLFANNVHAMMVRESEAAFREQLVSSNSNYTDKLEYHAITRGAKLRKGLQLHLDSPVSASDNPSAST</sequence>
<keyword evidence="5 15" id="KW-0808">Transferase</keyword>
<reference evidence="15 16" key="1">
    <citation type="journal article" date="2018" name="Mol. Biol. Evol.">
        <title>Analysis of the draft genome of the red seaweed Gracilariopsis chorda provides insights into genome size evolution in Rhodophyta.</title>
        <authorList>
            <person name="Lee J."/>
            <person name="Yang E.C."/>
            <person name="Graf L."/>
            <person name="Yang J.H."/>
            <person name="Qiu H."/>
            <person name="Zel Zion U."/>
            <person name="Chan C.X."/>
            <person name="Stephens T.G."/>
            <person name="Weber A.P.M."/>
            <person name="Boo G.H."/>
            <person name="Boo S.M."/>
            <person name="Kim K.M."/>
            <person name="Shin Y."/>
            <person name="Jung M."/>
            <person name="Lee S.J."/>
            <person name="Yim H.S."/>
            <person name="Lee J.H."/>
            <person name="Bhattacharya D."/>
            <person name="Yoon H.S."/>
        </authorList>
    </citation>
    <scope>NUCLEOTIDE SEQUENCE [LARGE SCALE GENOMIC DNA]</scope>
    <source>
        <strain evidence="15 16">SKKU-2015</strain>
        <tissue evidence="15">Whole body</tissue>
    </source>
</reference>
<comment type="similarity">
    <text evidence="3">Belongs to the 1-acyl-sn-glycerol-3-phosphate acyltransferase family.</text>
</comment>
<keyword evidence="11" id="KW-1208">Phospholipid metabolism</keyword>